<dbReference type="Gene3D" id="3.40.50.2000">
    <property type="entry name" value="Glycogen Phosphorylase B"/>
    <property type="match status" value="1"/>
</dbReference>
<sequence length="400" mass="45403">MHQAMTFTLPSGITLGAEHEGKKRILLLSERFGAGHTQAAHALAVSLRKLSPHVQTRVMELGSFLNPKTAPLIIEAYRKTVLVQPKLVGFMYKTQYNRSLNRLTTMALHRVFYTHAMSVMRQLKPDMIVCTHPIPSAVISRLRRLGLNVPLCTVITDYDAHAAWVSPAVNRYFVSTPEVKEKLELHGVSSDSIQVTGIPVHPNFWEPHDGMGKSSIRARFGLKDMPTVLVMGGGWGMMDSTQSTELLTRWRKDVQFIFCIGNNEKLRRRMLENPRFQYENIHLMGYTKEVDQLMDVSDLLVTKPGGMTCTEALAKGIPMLFYQPLPGQEEENAHYFTEKGYGESIESAHTITKWMNLLVHHYDEVSARRLEHEQKASRYHPKVCAEAILQMMNVPFTSIE</sequence>
<evidence type="ECO:0000313" key="8">
    <source>
        <dbReference type="Proteomes" id="UP000304148"/>
    </source>
</evidence>
<evidence type="ECO:0000313" key="7">
    <source>
        <dbReference type="EMBL" id="SYX85672.1"/>
    </source>
</evidence>
<dbReference type="GO" id="GO:0009247">
    <property type="term" value="P:glycolipid biosynthetic process"/>
    <property type="evidence" value="ECO:0007669"/>
    <property type="project" value="InterPro"/>
</dbReference>
<feature type="domain" description="Glycosyl transferase family 28 C-terminal" evidence="5">
    <location>
        <begin position="228"/>
        <end position="354"/>
    </location>
</feature>
<organism evidence="7 8">
    <name type="scientific">Paenibacillus alvei</name>
    <name type="common">Bacillus alvei</name>
    <dbReference type="NCBI Taxonomy" id="44250"/>
    <lineage>
        <taxon>Bacteria</taxon>
        <taxon>Bacillati</taxon>
        <taxon>Bacillota</taxon>
        <taxon>Bacilli</taxon>
        <taxon>Bacillales</taxon>
        <taxon>Paenibacillaceae</taxon>
        <taxon>Paenibacillus</taxon>
    </lineage>
</organism>
<comment type="subcellular location">
    <subcellularLocation>
        <location evidence="1">Membrane</location>
    </subcellularLocation>
</comment>
<name>A0A383RGF6_PAEAL</name>
<evidence type="ECO:0000256" key="4">
    <source>
        <dbReference type="ARBA" id="ARBA00022679"/>
    </source>
</evidence>
<dbReference type="PANTHER" id="PTHR43025:SF3">
    <property type="entry name" value="MONOGALACTOSYLDIACYLGLYCEROL SYNTHASE 1, CHLOROPLASTIC"/>
    <property type="match status" value="1"/>
</dbReference>
<dbReference type="InterPro" id="IPR009695">
    <property type="entry name" value="Diacylglyc_glucosyltr_N"/>
</dbReference>
<dbReference type="EMBL" id="LS992241">
    <property type="protein sequence ID" value="SYX85672.1"/>
    <property type="molecule type" value="Genomic_DNA"/>
</dbReference>
<dbReference type="Pfam" id="PF04101">
    <property type="entry name" value="Glyco_tran_28_C"/>
    <property type="match status" value="1"/>
</dbReference>
<dbReference type="Pfam" id="PF06925">
    <property type="entry name" value="MGDG_synth"/>
    <property type="match status" value="1"/>
</dbReference>
<feature type="domain" description="Diacylglycerol glucosyltransferase N-terminal" evidence="6">
    <location>
        <begin position="36"/>
        <end position="200"/>
    </location>
</feature>
<reference evidence="8" key="1">
    <citation type="submission" date="2018-08" db="EMBL/GenBank/DDBJ databases">
        <authorList>
            <person name="Chevrot R."/>
        </authorList>
    </citation>
    <scope>NUCLEOTIDE SEQUENCE [LARGE SCALE GENOMIC DNA]</scope>
</reference>
<dbReference type="GO" id="GO:0016020">
    <property type="term" value="C:membrane"/>
    <property type="evidence" value="ECO:0007669"/>
    <property type="project" value="UniProtKB-SubCell"/>
</dbReference>
<dbReference type="GO" id="GO:0016758">
    <property type="term" value="F:hexosyltransferase activity"/>
    <property type="evidence" value="ECO:0007669"/>
    <property type="project" value="InterPro"/>
</dbReference>
<evidence type="ECO:0000259" key="6">
    <source>
        <dbReference type="Pfam" id="PF06925"/>
    </source>
</evidence>
<dbReference type="SUPFAM" id="SSF53756">
    <property type="entry name" value="UDP-Glycosyltransferase/glycogen phosphorylase"/>
    <property type="match status" value="1"/>
</dbReference>
<keyword evidence="3" id="KW-0328">Glycosyltransferase</keyword>
<keyword evidence="4 7" id="KW-0808">Transferase</keyword>
<dbReference type="PANTHER" id="PTHR43025">
    <property type="entry name" value="MONOGALACTOSYLDIACYLGLYCEROL SYNTHASE"/>
    <property type="match status" value="1"/>
</dbReference>
<evidence type="ECO:0000256" key="3">
    <source>
        <dbReference type="ARBA" id="ARBA00022676"/>
    </source>
</evidence>
<evidence type="ECO:0000256" key="1">
    <source>
        <dbReference type="ARBA" id="ARBA00004370"/>
    </source>
</evidence>
<dbReference type="AlphaFoldDB" id="A0A383RGF6"/>
<proteinExistence type="inferred from homology"/>
<dbReference type="Proteomes" id="UP000304148">
    <property type="component" value="Chromosome"/>
</dbReference>
<dbReference type="InterPro" id="IPR007235">
    <property type="entry name" value="Glyco_trans_28_C"/>
</dbReference>
<gene>
    <name evidence="7" type="ORF">PBLR_14094</name>
</gene>
<accession>A0A383RGF6</accession>
<protein>
    <submittedName>
        <fullName evidence="7">UDP-N-acetylglucosamine:LPS N-acetylglucosamine transferase</fullName>
    </submittedName>
</protein>
<comment type="similarity">
    <text evidence="2">Belongs to the glycosyltransferase 28 family.</text>
</comment>
<dbReference type="InterPro" id="IPR050519">
    <property type="entry name" value="Glycosyltransf_28_UgtP"/>
</dbReference>
<evidence type="ECO:0000256" key="2">
    <source>
        <dbReference type="ARBA" id="ARBA00006962"/>
    </source>
</evidence>
<evidence type="ECO:0000259" key="5">
    <source>
        <dbReference type="Pfam" id="PF04101"/>
    </source>
</evidence>